<dbReference type="InterPro" id="IPR001841">
    <property type="entry name" value="Znf_RING"/>
</dbReference>
<evidence type="ECO:0000256" key="6">
    <source>
        <dbReference type="ARBA" id="ARBA00022771"/>
    </source>
</evidence>
<evidence type="ECO:0000256" key="11">
    <source>
        <dbReference type="ARBA" id="ARBA00024209"/>
    </source>
</evidence>
<dbReference type="PROSITE" id="PS50089">
    <property type="entry name" value="ZF_RING_2"/>
    <property type="match status" value="1"/>
</dbReference>
<proteinExistence type="inferred from homology"/>
<dbReference type="AlphaFoldDB" id="A0A5J4ZRM7"/>
<keyword evidence="10 13" id="KW-0472">Membrane</keyword>
<reference evidence="15 16" key="1">
    <citation type="submission" date="2019-09" db="EMBL/GenBank/DDBJ databases">
        <title>A chromosome-level genome assembly of the Chinese tupelo Nyssa sinensis.</title>
        <authorList>
            <person name="Yang X."/>
            <person name="Kang M."/>
            <person name="Yang Y."/>
            <person name="Xiong H."/>
            <person name="Wang M."/>
            <person name="Zhang Z."/>
            <person name="Wang Z."/>
            <person name="Wu H."/>
            <person name="Ma T."/>
            <person name="Liu J."/>
            <person name="Xi Z."/>
        </authorList>
    </citation>
    <scope>NUCLEOTIDE SEQUENCE [LARGE SCALE GENOMIC DNA]</scope>
    <source>
        <strain evidence="15">J267</strain>
        <tissue evidence="15">Leaf</tissue>
    </source>
</reference>
<evidence type="ECO:0000256" key="5">
    <source>
        <dbReference type="ARBA" id="ARBA00022723"/>
    </source>
</evidence>
<dbReference type="PANTHER" id="PTHR45768">
    <property type="entry name" value="E3 UBIQUITIN-PROTEIN LIGASE RNF13-LIKE"/>
    <property type="match status" value="1"/>
</dbReference>
<dbReference type="CDD" id="cd16461">
    <property type="entry name" value="RING-H2_EL5-like"/>
    <property type="match status" value="1"/>
</dbReference>
<dbReference type="EMBL" id="CM018049">
    <property type="protein sequence ID" value="KAA8520406.1"/>
    <property type="molecule type" value="Genomic_DNA"/>
</dbReference>
<organism evidence="15 16">
    <name type="scientific">Nyssa sinensis</name>
    <dbReference type="NCBI Taxonomy" id="561372"/>
    <lineage>
        <taxon>Eukaryota</taxon>
        <taxon>Viridiplantae</taxon>
        <taxon>Streptophyta</taxon>
        <taxon>Embryophyta</taxon>
        <taxon>Tracheophyta</taxon>
        <taxon>Spermatophyta</taxon>
        <taxon>Magnoliopsida</taxon>
        <taxon>eudicotyledons</taxon>
        <taxon>Gunneridae</taxon>
        <taxon>Pentapetalae</taxon>
        <taxon>asterids</taxon>
        <taxon>Cornales</taxon>
        <taxon>Nyssaceae</taxon>
        <taxon>Nyssa</taxon>
    </lineage>
</organism>
<accession>A0A5J4ZRM7</accession>
<dbReference type="GO" id="GO:0016740">
    <property type="term" value="F:transferase activity"/>
    <property type="evidence" value="ECO:0007669"/>
    <property type="project" value="UniProtKB-KW"/>
</dbReference>
<comment type="pathway">
    <text evidence="2">Protein modification; protein ubiquitination.</text>
</comment>
<dbReference type="GO" id="GO:0008270">
    <property type="term" value="F:zinc ion binding"/>
    <property type="evidence" value="ECO:0007669"/>
    <property type="project" value="UniProtKB-KW"/>
</dbReference>
<feature type="domain" description="RING-type" evidence="14">
    <location>
        <begin position="94"/>
        <end position="136"/>
    </location>
</feature>
<dbReference type="InterPro" id="IPR013083">
    <property type="entry name" value="Znf_RING/FYVE/PHD"/>
</dbReference>
<keyword evidence="16" id="KW-1185">Reference proteome</keyword>
<dbReference type="OrthoDB" id="8062037at2759"/>
<keyword evidence="4 13" id="KW-0812">Transmembrane</keyword>
<dbReference type="SUPFAM" id="SSF57850">
    <property type="entry name" value="RING/U-box"/>
    <property type="match status" value="1"/>
</dbReference>
<dbReference type="PANTHER" id="PTHR45768:SF16">
    <property type="entry name" value="E3 UBIQUITIN-PROTEIN LIGASE ATL4"/>
    <property type="match status" value="1"/>
</dbReference>
<gene>
    <name evidence="15" type="ORF">F0562_014662</name>
</gene>
<dbReference type="Pfam" id="PF13639">
    <property type="entry name" value="zf-RING_2"/>
    <property type="match status" value="1"/>
</dbReference>
<evidence type="ECO:0000256" key="7">
    <source>
        <dbReference type="ARBA" id="ARBA00022786"/>
    </source>
</evidence>
<sequence length="311" mass="33323">MAGVYEPPPPLPVVGDTTSVAIPQVNRNDNHAAESSSSSASSIIIVIIVISSAVIVSTSLYLLLRYLKRHCHGSFSFADDVVSPGDGTLAGGDCAVCLSKFEPHDQLRLLPLCCHAFHATCIDSWLASNQTCPLCRSTIHPTESDVLNKILSSSAAEDRGNSFRIEIGSISRRQPSDSGNSRRSYSIGSFEYIVDDGYEVSVGSTHRRGMSDCASVDKDSTGVPAAHTVEMPEPPGQNLAADVAGGRSWLREYIDRLASISLSSRALSFRSSGRFLSGSSCRSDDVLPAEDLEANRIGEEIGELFRWLSGV</sequence>
<evidence type="ECO:0000256" key="4">
    <source>
        <dbReference type="ARBA" id="ARBA00022692"/>
    </source>
</evidence>
<evidence type="ECO:0000256" key="1">
    <source>
        <dbReference type="ARBA" id="ARBA00004167"/>
    </source>
</evidence>
<comment type="similarity">
    <text evidence="11">Belongs to the RING-type zinc finger family. ATL subfamily.</text>
</comment>
<evidence type="ECO:0000256" key="8">
    <source>
        <dbReference type="ARBA" id="ARBA00022833"/>
    </source>
</evidence>
<dbReference type="Proteomes" id="UP000325577">
    <property type="component" value="Linkage Group LG6"/>
</dbReference>
<dbReference type="GO" id="GO:0016567">
    <property type="term" value="P:protein ubiquitination"/>
    <property type="evidence" value="ECO:0007669"/>
    <property type="project" value="TreeGrafter"/>
</dbReference>
<name>A0A5J4ZRM7_9ASTE</name>
<keyword evidence="7" id="KW-0833">Ubl conjugation pathway</keyword>
<keyword evidence="3" id="KW-0808">Transferase</keyword>
<dbReference type="Gene3D" id="3.30.40.10">
    <property type="entry name" value="Zinc/RING finger domain, C3HC4 (zinc finger)"/>
    <property type="match status" value="1"/>
</dbReference>
<evidence type="ECO:0000256" key="3">
    <source>
        <dbReference type="ARBA" id="ARBA00022679"/>
    </source>
</evidence>
<keyword evidence="5" id="KW-0479">Metal-binding</keyword>
<evidence type="ECO:0000256" key="10">
    <source>
        <dbReference type="ARBA" id="ARBA00023136"/>
    </source>
</evidence>
<evidence type="ECO:0000313" key="15">
    <source>
        <dbReference type="EMBL" id="KAA8520406.1"/>
    </source>
</evidence>
<evidence type="ECO:0000256" key="12">
    <source>
        <dbReference type="PROSITE-ProRule" id="PRU00175"/>
    </source>
</evidence>
<evidence type="ECO:0000259" key="14">
    <source>
        <dbReference type="PROSITE" id="PS50089"/>
    </source>
</evidence>
<dbReference type="SMART" id="SM00184">
    <property type="entry name" value="RING"/>
    <property type="match status" value="1"/>
</dbReference>
<evidence type="ECO:0000256" key="9">
    <source>
        <dbReference type="ARBA" id="ARBA00022989"/>
    </source>
</evidence>
<dbReference type="GO" id="GO:0016020">
    <property type="term" value="C:membrane"/>
    <property type="evidence" value="ECO:0007669"/>
    <property type="project" value="UniProtKB-SubCell"/>
</dbReference>
<evidence type="ECO:0000313" key="16">
    <source>
        <dbReference type="Proteomes" id="UP000325577"/>
    </source>
</evidence>
<evidence type="ECO:0000256" key="2">
    <source>
        <dbReference type="ARBA" id="ARBA00004906"/>
    </source>
</evidence>
<keyword evidence="9 13" id="KW-1133">Transmembrane helix</keyword>
<comment type="subcellular location">
    <subcellularLocation>
        <location evidence="1">Membrane</location>
        <topology evidence="1">Single-pass membrane protein</topology>
    </subcellularLocation>
</comment>
<feature type="transmembrane region" description="Helical" evidence="13">
    <location>
        <begin position="43"/>
        <end position="64"/>
    </location>
</feature>
<protein>
    <recommendedName>
        <fullName evidence="14">RING-type domain-containing protein</fullName>
    </recommendedName>
</protein>
<keyword evidence="6 12" id="KW-0863">Zinc-finger</keyword>
<keyword evidence="8" id="KW-0862">Zinc</keyword>
<evidence type="ECO:0000256" key="13">
    <source>
        <dbReference type="SAM" id="Phobius"/>
    </source>
</evidence>